<accession>A0A0R2JMF8</accession>
<feature type="domain" description="Competence protein CoiA nuclease-like" evidence="1">
    <location>
        <begin position="46"/>
        <end position="178"/>
    </location>
</feature>
<protein>
    <recommendedName>
        <fullName evidence="5">Competence protein CoiA</fullName>
    </recommendedName>
</protein>
<organism evidence="3 4">
    <name type="scientific">Fructilactobacillus lindneri DSM 20690 = JCM 11027</name>
    <dbReference type="NCBI Taxonomy" id="1122148"/>
    <lineage>
        <taxon>Bacteria</taxon>
        <taxon>Bacillati</taxon>
        <taxon>Bacillota</taxon>
        <taxon>Bacilli</taxon>
        <taxon>Lactobacillales</taxon>
        <taxon>Lactobacillaceae</taxon>
        <taxon>Fructilactobacillus</taxon>
    </lineage>
</organism>
<evidence type="ECO:0000259" key="1">
    <source>
        <dbReference type="Pfam" id="PF06054"/>
    </source>
</evidence>
<dbReference type="STRING" id="53444.AYR59_04225"/>
<feature type="domain" description="Competence protein CoiA-like N-terminal" evidence="2">
    <location>
        <begin position="5"/>
        <end position="41"/>
    </location>
</feature>
<evidence type="ECO:0000259" key="2">
    <source>
        <dbReference type="Pfam" id="PF25164"/>
    </source>
</evidence>
<comment type="caution">
    <text evidence="3">The sequence shown here is derived from an EMBL/GenBank/DDBJ whole genome shotgun (WGS) entry which is preliminary data.</text>
</comment>
<dbReference type="Pfam" id="PF06054">
    <property type="entry name" value="CoiA_nuc"/>
    <property type="match status" value="1"/>
</dbReference>
<gene>
    <name evidence="3" type="ORF">IV52_GL001321</name>
</gene>
<sequence>MASEASNKNKYFCPDCGEKLIFKHGLKNTAHFSHQNHSNCVNSEPETEQHLQGKSYLFNDLITFEKGVQVEKYLKPIKQRPDILIKNLAIEFQCSPITNQRLRERIEGYYQIGMVSFWILGSAYLQKRVNSMAVLRFMRYKESVGFYLVFLKVTQKRYLLRYQIHQIDNQIYYSEKLFSNWQELLNYLHNSAGFKTTTPSLLRVTSLIEMNLRSSNHNFIKLQNHCYSNGVSVSGCPLVCHYPRIIPPLFGNNWLNWRIEIILKLNEVTEIPIEELYKAIFLKQTFDYNFPFIKSIEFFYHRAFLDFINVLCKQQFIQIKAGTAVKISEFVWYRDTYAKIKAIKKIKKEVKK</sequence>
<name>A0A0R2JMF8_9LACO</name>
<dbReference type="PATRIC" id="fig|1122148.6.peg.1356"/>
<dbReference type="InterPro" id="IPR010330">
    <property type="entry name" value="CoiA_nuc"/>
</dbReference>
<dbReference type="InterPro" id="IPR057253">
    <property type="entry name" value="CoiA-like_N"/>
</dbReference>
<dbReference type="Pfam" id="PF25164">
    <property type="entry name" value="CoiA_N"/>
    <property type="match status" value="1"/>
</dbReference>
<dbReference type="EMBL" id="JQBT01000035">
    <property type="protein sequence ID" value="KRN78382.1"/>
    <property type="molecule type" value="Genomic_DNA"/>
</dbReference>
<reference evidence="3 4" key="1">
    <citation type="journal article" date="2015" name="Genome Announc.">
        <title>Expanding the biotechnology potential of lactobacilli through comparative genomics of 213 strains and associated genera.</title>
        <authorList>
            <person name="Sun Z."/>
            <person name="Harris H.M."/>
            <person name="McCann A."/>
            <person name="Guo C."/>
            <person name="Argimon S."/>
            <person name="Zhang W."/>
            <person name="Yang X."/>
            <person name="Jeffery I.B."/>
            <person name="Cooney J.C."/>
            <person name="Kagawa T.F."/>
            <person name="Liu W."/>
            <person name="Song Y."/>
            <person name="Salvetti E."/>
            <person name="Wrobel A."/>
            <person name="Rasinkangas P."/>
            <person name="Parkhill J."/>
            <person name="Rea M.C."/>
            <person name="O'Sullivan O."/>
            <person name="Ritari J."/>
            <person name="Douillard F.P."/>
            <person name="Paul Ross R."/>
            <person name="Yang R."/>
            <person name="Briner A.E."/>
            <person name="Felis G.E."/>
            <person name="de Vos W.M."/>
            <person name="Barrangou R."/>
            <person name="Klaenhammer T.R."/>
            <person name="Caufield P.W."/>
            <person name="Cui Y."/>
            <person name="Zhang H."/>
            <person name="O'Toole P.W."/>
        </authorList>
    </citation>
    <scope>NUCLEOTIDE SEQUENCE [LARGE SCALE GENOMIC DNA]</scope>
    <source>
        <strain evidence="3 4">DSM 20690</strain>
    </source>
</reference>
<evidence type="ECO:0008006" key="5">
    <source>
        <dbReference type="Google" id="ProtNLM"/>
    </source>
</evidence>
<keyword evidence="4" id="KW-1185">Reference proteome</keyword>
<evidence type="ECO:0000313" key="4">
    <source>
        <dbReference type="Proteomes" id="UP000051565"/>
    </source>
</evidence>
<dbReference type="Proteomes" id="UP000051565">
    <property type="component" value="Unassembled WGS sequence"/>
</dbReference>
<proteinExistence type="predicted"/>
<evidence type="ECO:0000313" key="3">
    <source>
        <dbReference type="EMBL" id="KRN78382.1"/>
    </source>
</evidence>
<dbReference type="AlphaFoldDB" id="A0A0R2JMF8"/>